<dbReference type="PROSITE" id="PS50850">
    <property type="entry name" value="MFS"/>
    <property type="match status" value="1"/>
</dbReference>
<dbReference type="Proteomes" id="UP000274504">
    <property type="component" value="Unassembled WGS sequence"/>
</dbReference>
<keyword evidence="2" id="KW-1133">Transmembrane helix</keyword>
<dbReference type="WBParaSite" id="HDID_0001079401-mRNA-1">
    <property type="protein sequence ID" value="HDID_0001079401-mRNA-1"/>
    <property type="gene ID" value="HDID_0001079401"/>
</dbReference>
<dbReference type="InterPro" id="IPR036259">
    <property type="entry name" value="MFS_trans_sf"/>
</dbReference>
<evidence type="ECO:0000313" key="4">
    <source>
        <dbReference type="EMBL" id="VDL64016.1"/>
    </source>
</evidence>
<accession>A0A0R3SYE9</accession>
<keyword evidence="2" id="KW-0812">Transmembrane</keyword>
<dbReference type="PANTHER" id="PTHR11360:SF238">
    <property type="entry name" value="SD10469P"/>
    <property type="match status" value="1"/>
</dbReference>
<sequence length="101" mass="10812">MVNRFGCRAVGMFGAILATVSMFISAFMPKIEWMIISYGIFAGAAFGFLHLPSIVCVSFYFDTKRALATGITTCGTPIGAIIFAPLTEILLNVKVSAQVPV</sequence>
<keyword evidence="2" id="KW-0472">Membrane</keyword>
<gene>
    <name evidence="4" type="ORF">HDID_LOCUS10792</name>
</gene>
<dbReference type="Gene3D" id="1.20.1250.20">
    <property type="entry name" value="MFS general substrate transporter like domains"/>
    <property type="match status" value="1"/>
</dbReference>
<evidence type="ECO:0000256" key="2">
    <source>
        <dbReference type="SAM" id="Phobius"/>
    </source>
</evidence>
<dbReference type="PANTHER" id="PTHR11360">
    <property type="entry name" value="MONOCARBOXYLATE TRANSPORTER"/>
    <property type="match status" value="1"/>
</dbReference>
<evidence type="ECO:0000256" key="1">
    <source>
        <dbReference type="ARBA" id="ARBA00004141"/>
    </source>
</evidence>
<dbReference type="Pfam" id="PF07690">
    <property type="entry name" value="MFS_1"/>
    <property type="match status" value="1"/>
</dbReference>
<feature type="transmembrane region" description="Helical" evidence="2">
    <location>
        <begin position="35"/>
        <end position="61"/>
    </location>
</feature>
<reference evidence="6" key="1">
    <citation type="submission" date="2017-02" db="UniProtKB">
        <authorList>
            <consortium name="WormBaseParasite"/>
        </authorList>
    </citation>
    <scope>IDENTIFICATION</scope>
</reference>
<evidence type="ECO:0000313" key="6">
    <source>
        <dbReference type="WBParaSite" id="HDID_0001079401-mRNA-1"/>
    </source>
</evidence>
<organism evidence="6">
    <name type="scientific">Hymenolepis diminuta</name>
    <name type="common">Rat tapeworm</name>
    <dbReference type="NCBI Taxonomy" id="6216"/>
    <lineage>
        <taxon>Eukaryota</taxon>
        <taxon>Metazoa</taxon>
        <taxon>Spiralia</taxon>
        <taxon>Lophotrochozoa</taxon>
        <taxon>Platyhelminthes</taxon>
        <taxon>Cestoda</taxon>
        <taxon>Eucestoda</taxon>
        <taxon>Cyclophyllidea</taxon>
        <taxon>Hymenolepididae</taxon>
        <taxon>Hymenolepis</taxon>
    </lineage>
</organism>
<proteinExistence type="predicted"/>
<dbReference type="SUPFAM" id="SSF103473">
    <property type="entry name" value="MFS general substrate transporter"/>
    <property type="match status" value="1"/>
</dbReference>
<evidence type="ECO:0000259" key="3">
    <source>
        <dbReference type="PROSITE" id="PS50850"/>
    </source>
</evidence>
<dbReference type="InterPro" id="IPR011701">
    <property type="entry name" value="MFS"/>
</dbReference>
<feature type="transmembrane region" description="Helical" evidence="2">
    <location>
        <begin position="9"/>
        <end position="29"/>
    </location>
</feature>
<dbReference type="OrthoDB" id="2213137at2759"/>
<dbReference type="EMBL" id="UYSG01011940">
    <property type="protein sequence ID" value="VDL64016.1"/>
    <property type="molecule type" value="Genomic_DNA"/>
</dbReference>
<dbReference type="InterPro" id="IPR020846">
    <property type="entry name" value="MFS_dom"/>
</dbReference>
<dbReference type="GO" id="GO:0008028">
    <property type="term" value="F:monocarboxylic acid transmembrane transporter activity"/>
    <property type="evidence" value="ECO:0007669"/>
    <property type="project" value="TreeGrafter"/>
</dbReference>
<dbReference type="AlphaFoldDB" id="A0A0R3SYE9"/>
<dbReference type="STRING" id="6216.A0A0R3SYE9"/>
<feature type="domain" description="Major facilitator superfamily (MFS) profile" evidence="3">
    <location>
        <begin position="1"/>
        <end position="101"/>
    </location>
</feature>
<dbReference type="InterPro" id="IPR050327">
    <property type="entry name" value="Proton-linked_MCT"/>
</dbReference>
<dbReference type="GO" id="GO:0016020">
    <property type="term" value="C:membrane"/>
    <property type="evidence" value="ECO:0007669"/>
    <property type="project" value="UniProtKB-SubCell"/>
</dbReference>
<evidence type="ECO:0000313" key="5">
    <source>
        <dbReference type="Proteomes" id="UP000274504"/>
    </source>
</evidence>
<reference evidence="4 5" key="2">
    <citation type="submission" date="2018-11" db="EMBL/GenBank/DDBJ databases">
        <authorList>
            <consortium name="Pathogen Informatics"/>
        </authorList>
    </citation>
    <scope>NUCLEOTIDE SEQUENCE [LARGE SCALE GENOMIC DNA]</scope>
</reference>
<name>A0A0R3SYE9_HYMDI</name>
<comment type="subcellular location">
    <subcellularLocation>
        <location evidence="1">Membrane</location>
        <topology evidence="1">Multi-pass membrane protein</topology>
    </subcellularLocation>
</comment>
<protein>
    <submittedName>
        <fullName evidence="6">MFS domain-containing protein</fullName>
    </submittedName>
</protein>